<keyword evidence="5" id="KW-0354">Hemolysis</keyword>
<dbReference type="GO" id="GO:0090729">
    <property type="term" value="F:toxin activity"/>
    <property type="evidence" value="ECO:0007669"/>
    <property type="project" value="UniProtKB-KW"/>
</dbReference>
<dbReference type="InterPro" id="IPR008846">
    <property type="entry name" value="PSMbeta"/>
</dbReference>
<evidence type="ECO:0000313" key="11">
    <source>
        <dbReference type="Proteomes" id="UP000264146"/>
    </source>
</evidence>
<dbReference type="Pfam" id="PF05480">
    <property type="entry name" value="PSMbeta"/>
    <property type="match status" value="1"/>
</dbReference>
<keyword evidence="12" id="KW-1185">Reference proteome</keyword>
<evidence type="ECO:0000313" key="10">
    <source>
        <dbReference type="EMBL" id="SUM88278.1"/>
    </source>
</evidence>
<dbReference type="GeneID" id="93789755"/>
<comment type="subcellular location">
    <subcellularLocation>
        <location evidence="1">Secreted</location>
    </subcellularLocation>
</comment>
<dbReference type="AlphaFoldDB" id="A0A7Z7QNX8"/>
<dbReference type="EMBL" id="POVK01000057">
    <property type="protein sequence ID" value="NHA35109.1"/>
    <property type="molecule type" value="Genomic_DNA"/>
</dbReference>
<dbReference type="EMBL" id="LR962863">
    <property type="protein sequence ID" value="CAD7359402.1"/>
    <property type="molecule type" value="Genomic_DNA"/>
</dbReference>
<dbReference type="EMBL" id="UHEF01000001">
    <property type="protein sequence ID" value="SUM88278.1"/>
    <property type="molecule type" value="Genomic_DNA"/>
</dbReference>
<evidence type="ECO:0000256" key="1">
    <source>
        <dbReference type="ARBA" id="ARBA00004613"/>
    </source>
</evidence>
<keyword evidence="3" id="KW-0964">Secreted</keyword>
<dbReference type="GO" id="GO:0031640">
    <property type="term" value="P:killing of cells of another organism"/>
    <property type="evidence" value="ECO:0007669"/>
    <property type="project" value="UniProtKB-KW"/>
</dbReference>
<evidence type="ECO:0000256" key="5">
    <source>
        <dbReference type="ARBA" id="ARBA00022735"/>
    </source>
</evidence>
<sequence length="45" mass="4701">MEELFKSITDIVTSAIGQDWTSMGVAIVGTVQHGVELVGKLLGLG</sequence>
<comment type="similarity">
    <text evidence="2">Belongs to the staphylococcal hemolytic protein family.</text>
</comment>
<reference evidence="8 11" key="3">
    <citation type="submission" date="2020-11" db="EMBL/GenBank/DDBJ databases">
        <authorList>
            <consortium name="Pathogen Informatics"/>
        </authorList>
    </citation>
    <scope>NUCLEOTIDE SEQUENCE [LARGE SCALE GENOMIC DNA]</scope>
    <source>
        <strain evidence="8 11">NCTC12218</strain>
    </source>
</reference>
<dbReference type="Proteomes" id="UP000264146">
    <property type="component" value="Chromosome"/>
</dbReference>
<evidence type="ECO:0000256" key="4">
    <source>
        <dbReference type="ARBA" id="ARBA00022656"/>
    </source>
</evidence>
<accession>A0A7Z7QNX8</accession>
<evidence type="ECO:0000313" key="12">
    <source>
        <dbReference type="Proteomes" id="UP000572988"/>
    </source>
</evidence>
<keyword evidence="6" id="KW-0204">Cytolysis</keyword>
<reference evidence="10" key="2">
    <citation type="submission" date="2018-06" db="EMBL/GenBank/DDBJ databases">
        <authorList>
            <consortium name="Pathogen Informatics"/>
            <person name="Doyle S."/>
        </authorList>
    </citation>
    <scope>NUCLEOTIDE SEQUENCE [LARGE SCALE GENOMIC DNA]</scope>
    <source>
        <strain evidence="10">NCTC12218</strain>
    </source>
</reference>
<evidence type="ECO:0000256" key="3">
    <source>
        <dbReference type="ARBA" id="ARBA00022525"/>
    </source>
</evidence>
<evidence type="ECO:0000256" key="6">
    <source>
        <dbReference type="ARBA" id="ARBA00022852"/>
    </source>
</evidence>
<evidence type="ECO:0000256" key="2">
    <source>
        <dbReference type="ARBA" id="ARBA00006367"/>
    </source>
</evidence>
<evidence type="ECO:0000313" key="9">
    <source>
        <dbReference type="EMBL" id="NHA35109.1"/>
    </source>
</evidence>
<gene>
    <name evidence="9" type="ORF">C1O36_11630</name>
    <name evidence="10" type="ORF">NCTC12218_01047</name>
</gene>
<protein>
    <submittedName>
        <fullName evidence="9">Beta-class phenol-soluble modulin</fullName>
    </submittedName>
    <submittedName>
        <fullName evidence="10">Putative hemolysin-H1C</fullName>
    </submittedName>
</protein>
<dbReference type="GO" id="GO:0005576">
    <property type="term" value="C:extracellular region"/>
    <property type="evidence" value="ECO:0007669"/>
    <property type="project" value="UniProtKB-SubCell"/>
</dbReference>
<dbReference type="Proteomes" id="UP000572988">
    <property type="component" value="Unassembled WGS sequence"/>
</dbReference>
<dbReference type="RefSeq" id="WP_016425425.1">
    <property type="nucleotide sequence ID" value="NZ_CABKRV010000001.1"/>
</dbReference>
<reference evidence="9 12" key="1">
    <citation type="submission" date="2018-01" db="EMBL/GenBank/DDBJ databases">
        <title>Complete genome sequence of Staphylococcus Scheliferi isolated from human.</title>
        <authorList>
            <person name="Abouelkhair M.A."/>
            <person name="Bemis D.A."/>
            <person name="Kania S.A."/>
        </authorList>
    </citation>
    <scope>NUCLEOTIDE SEQUENCE [LARGE SCALE GENOMIC DNA]</scope>
    <source>
        <strain evidence="9 12">ATCC 43808</strain>
    </source>
</reference>
<evidence type="ECO:0000256" key="7">
    <source>
        <dbReference type="ARBA" id="ARBA00023026"/>
    </source>
</evidence>
<organism evidence="10">
    <name type="scientific">Staphylococcus schleiferi</name>
    <dbReference type="NCBI Taxonomy" id="1295"/>
    <lineage>
        <taxon>Bacteria</taxon>
        <taxon>Bacillati</taxon>
        <taxon>Bacillota</taxon>
        <taxon>Bacilli</taxon>
        <taxon>Bacillales</taxon>
        <taxon>Staphylococcaceae</taxon>
        <taxon>Staphylococcus</taxon>
    </lineage>
</organism>
<keyword evidence="4" id="KW-0800">Toxin</keyword>
<evidence type="ECO:0000313" key="8">
    <source>
        <dbReference type="EMBL" id="CAD7359402.1"/>
    </source>
</evidence>
<proteinExistence type="inferred from homology"/>
<keyword evidence="7" id="KW-0843">Virulence</keyword>
<name>A0A7Z7QNX8_STASC</name>